<dbReference type="Pfam" id="PF03456">
    <property type="entry name" value="uDENN"/>
    <property type="match status" value="1"/>
</dbReference>
<comment type="subcellular location">
    <subcellularLocation>
        <location evidence="1">Membrane</location>
    </subcellularLocation>
</comment>
<feature type="compositionally biased region" description="Polar residues" evidence="4">
    <location>
        <begin position="1"/>
        <end position="21"/>
    </location>
</feature>
<dbReference type="SUPFAM" id="SSF140741">
    <property type="entry name" value="RUN domain-like"/>
    <property type="match status" value="2"/>
</dbReference>
<keyword evidence="2" id="KW-0677">Repeat</keyword>
<reference evidence="7" key="2">
    <citation type="submission" date="2020-01" db="EMBL/GenBank/DDBJ databases">
        <authorList>
            <person name="Korhonen P.K.K."/>
            <person name="Guangxu M.G."/>
            <person name="Wang T.W."/>
            <person name="Stroehlein A.J.S."/>
            <person name="Young N.D."/>
            <person name="Ang C.-S.A."/>
            <person name="Fernando D.W.F."/>
            <person name="Lu H.L."/>
            <person name="Taylor S.T."/>
            <person name="Ehtesham M.E.M."/>
            <person name="Najaraj S.H.N."/>
            <person name="Harsha G.H.G."/>
            <person name="Madugundu A.M."/>
            <person name="Renuse S.R."/>
            <person name="Holt D.H."/>
            <person name="Pandey A.P."/>
            <person name="Papenfuss A.P."/>
            <person name="Gasser R.B.G."/>
            <person name="Fischer K.F."/>
        </authorList>
    </citation>
    <scope>NUCLEOTIDE SEQUENCE</scope>
    <source>
        <strain evidence="7">SSS_KF_BRIS2020</strain>
    </source>
</reference>
<dbReference type="Gene3D" id="2.60.60.20">
    <property type="entry name" value="PLAT/LH2 domain"/>
    <property type="match status" value="1"/>
</dbReference>
<evidence type="ECO:0000256" key="1">
    <source>
        <dbReference type="ARBA" id="ARBA00004370"/>
    </source>
</evidence>
<dbReference type="Pfam" id="PF02141">
    <property type="entry name" value="DENN"/>
    <property type="match status" value="1"/>
</dbReference>
<dbReference type="Gene3D" id="3.40.50.11500">
    <property type="match status" value="1"/>
</dbReference>
<evidence type="ECO:0000259" key="6">
    <source>
        <dbReference type="PROSITE" id="PS50826"/>
    </source>
</evidence>
<dbReference type="PROSITE" id="PS50211">
    <property type="entry name" value="DENN"/>
    <property type="match status" value="1"/>
</dbReference>
<dbReference type="InterPro" id="IPR037516">
    <property type="entry name" value="Tripartite_DENN"/>
</dbReference>
<feature type="domain" description="RUN" evidence="6">
    <location>
        <begin position="631"/>
        <end position="839"/>
    </location>
</feature>
<dbReference type="GO" id="GO:0031267">
    <property type="term" value="F:small GTPase binding"/>
    <property type="evidence" value="ECO:0007669"/>
    <property type="project" value="InterPro"/>
</dbReference>
<dbReference type="CDD" id="cd17677">
    <property type="entry name" value="RUN1_DENND5"/>
    <property type="match status" value="1"/>
</dbReference>
<protein>
    <submittedName>
        <fullName evidence="7">DENN domain-containing protein 5B</fullName>
    </submittedName>
</protein>
<dbReference type="InterPro" id="IPR004012">
    <property type="entry name" value="Run_dom"/>
</dbReference>
<dbReference type="Pfam" id="PF03455">
    <property type="entry name" value="dDENN"/>
    <property type="match status" value="1"/>
</dbReference>
<dbReference type="PANTHER" id="PTHR46070:SF1">
    <property type="entry name" value="PINSTRIPE, ISOFORM A"/>
    <property type="match status" value="1"/>
</dbReference>
<organism evidence="7">
    <name type="scientific">Sarcoptes scabiei</name>
    <name type="common">Itch mite</name>
    <name type="synonym">Acarus scabiei</name>
    <dbReference type="NCBI Taxonomy" id="52283"/>
    <lineage>
        <taxon>Eukaryota</taxon>
        <taxon>Metazoa</taxon>
        <taxon>Ecdysozoa</taxon>
        <taxon>Arthropoda</taxon>
        <taxon>Chelicerata</taxon>
        <taxon>Arachnida</taxon>
        <taxon>Acari</taxon>
        <taxon>Acariformes</taxon>
        <taxon>Sarcoptiformes</taxon>
        <taxon>Astigmata</taxon>
        <taxon>Psoroptidia</taxon>
        <taxon>Sarcoptoidea</taxon>
        <taxon>Sarcoptidae</taxon>
        <taxon>Sarcoptinae</taxon>
        <taxon>Sarcoptes</taxon>
    </lineage>
</organism>
<dbReference type="OrthoDB" id="6019893at2759"/>
<evidence type="ECO:0000313" key="9">
    <source>
        <dbReference type="Proteomes" id="UP000070412"/>
    </source>
</evidence>
<dbReference type="EMBL" id="WVUK01000052">
    <property type="protein sequence ID" value="KAF7494710.1"/>
    <property type="molecule type" value="Genomic_DNA"/>
</dbReference>
<dbReference type="InterPro" id="IPR037213">
    <property type="entry name" value="Run_dom_sf"/>
</dbReference>
<accession>A0A834RCZ1</accession>
<evidence type="ECO:0000313" key="7">
    <source>
        <dbReference type="EMBL" id="KAF7494710.1"/>
    </source>
</evidence>
<dbReference type="AlphaFoldDB" id="A0A834RCZ1"/>
<dbReference type="SMART" id="SM00799">
    <property type="entry name" value="DENN"/>
    <property type="match status" value="1"/>
</dbReference>
<feature type="domain" description="UDENN" evidence="5">
    <location>
        <begin position="5"/>
        <end position="489"/>
    </location>
</feature>
<reference evidence="8" key="3">
    <citation type="submission" date="2022-06" db="UniProtKB">
        <authorList>
            <consortium name="EnsemblMetazoa"/>
        </authorList>
    </citation>
    <scope>IDENTIFICATION</scope>
</reference>
<evidence type="ECO:0000256" key="4">
    <source>
        <dbReference type="SAM" id="MobiDB-lite"/>
    </source>
</evidence>
<dbReference type="Gene3D" id="6.10.140.1000">
    <property type="match status" value="1"/>
</dbReference>
<dbReference type="PANTHER" id="PTHR46070">
    <property type="entry name" value="PINSTRIPE, ISOFORM A"/>
    <property type="match status" value="1"/>
</dbReference>
<keyword evidence="9" id="KW-1185">Reference proteome</keyword>
<gene>
    <name evidence="7" type="ORF">SSS_3333</name>
</gene>
<evidence type="ECO:0000313" key="8">
    <source>
        <dbReference type="EnsemblMetazoa" id="KAF7494710.1"/>
    </source>
</evidence>
<dbReference type="GO" id="GO:0005085">
    <property type="term" value="F:guanyl-nucleotide exchange factor activity"/>
    <property type="evidence" value="ECO:0007669"/>
    <property type="project" value="InterPro"/>
</dbReference>
<proteinExistence type="predicted"/>
<dbReference type="PROSITE" id="PS50826">
    <property type="entry name" value="RUN"/>
    <property type="match status" value="2"/>
</dbReference>
<dbReference type="InterPro" id="IPR005113">
    <property type="entry name" value="uDENN_dom"/>
</dbReference>
<evidence type="ECO:0000259" key="5">
    <source>
        <dbReference type="PROSITE" id="PS50211"/>
    </source>
</evidence>
<dbReference type="EnsemblMetazoa" id="SSS_3333s_mrna">
    <property type="protein sequence ID" value="KAF7494710.1"/>
    <property type="gene ID" value="SSS_3333"/>
</dbReference>
<feature type="domain" description="RUN" evidence="6">
    <location>
        <begin position="1058"/>
        <end position="1212"/>
    </location>
</feature>
<dbReference type="GO" id="GO:0016020">
    <property type="term" value="C:membrane"/>
    <property type="evidence" value="ECO:0007669"/>
    <property type="project" value="UniProtKB-SubCell"/>
</dbReference>
<dbReference type="InterPro" id="IPR005112">
    <property type="entry name" value="dDENN_dom"/>
</dbReference>
<dbReference type="InterPro" id="IPR043153">
    <property type="entry name" value="DENN_C"/>
</dbReference>
<keyword evidence="3" id="KW-0472">Membrane</keyword>
<feature type="region of interest" description="Disordered" evidence="4">
    <location>
        <begin position="1"/>
        <end position="22"/>
    </location>
</feature>
<dbReference type="SMART" id="SM00593">
    <property type="entry name" value="RUN"/>
    <property type="match status" value="2"/>
</dbReference>
<evidence type="ECO:0000256" key="3">
    <source>
        <dbReference type="ARBA" id="ARBA00023136"/>
    </source>
</evidence>
<dbReference type="Gene3D" id="1.20.58.900">
    <property type="match status" value="2"/>
</dbReference>
<dbReference type="Pfam" id="PF02759">
    <property type="entry name" value="RUN"/>
    <property type="match status" value="2"/>
</dbReference>
<name>A0A834RCZ1_SARSC</name>
<sequence>MDTSNSIVSNSFDYSTPSTPSRRLKQKSERLKMFSQITILDGTIDGKINISLKIEDCPFVDDNSLALLAMPDGPFMKTDPIEQTFHPFVITVQNGQRIYGGSLIFGLKQLAKTNADIMSDEHRTVYISRALVAVTIRPLVNQLKKLLEWCVKGGCNPRWLRCLVNIRLPPKGKFIIINLPEIKSLNMVLDQKSTNNSANITKVIEMKEEKMKTIGKVFIFRPLNIFSLFDYSFRHLFSNVITLDEFLLLFSCALNEQQVLICSDSYYNLMLISESLITLLNPFKWQHVYVPILPTKLGLHYLEAPTPFIMGINSRLRNFIKPSKIACWFDCDDKKLKLNIDPNSFIFPPFIEELRNDLNTLFASETDCGSLSQNDSLEQVSKLVQQYKFFDQNDDDDRLQQEQNSSLSEIKLNQMVRVFFYNCLSKYILNKYQQYIIVGLSKEQIKFDSVSYLSDQPQSMRSFLQNFSETQMFTSFIDEAGKNILKRQKIESANEPSLYDNFLIDDNHYDQTDSVDHWQSLIEARFNNAQIINLVELEDSAKSQTVAIPSSPFKKKVQIVTPLKNSFQSKIQVNGSPCKHQSPSIMTAPTNWKVVETLLKEVKIKTKRILLAKMGTDEIGTLKNSSPQVSQEDNILITALCDLIERIWSHARSFDYDENTSNSVASANKCLFWSHLKAYFESSRNEINNNSIQIKDMINSPNQEDQNQSSSWISLKKRIDSLSQLSLDHNSSNSRASLSTSLIFKSIPTTLFYDYKSIDEMKEIKTDIGKSRAFIRLSIERKLLSKHLRTLLYNQDLLQSLYKRYAFLRCEDEREQFLTHLLTLNAVDLNCFTYTFTTSELPYSFVIVSPSNFQGHVSINGSSNQTVDPILIDSNHIQFKHKNFGHIFTLSITIKIGQKIFIDRCILRNDVTNGLYKFECNKWLGKNMDDGSIERLLLGELVQGSINDHIKQSSYKRSSSIGRNWSRSTNNNSPDTFSKDDKLSVEDLKCMLSESINHIMKFCFNEKIRNKMNEIPRNQKTSDKSGEKFQSNYSNSTSAISKLARQKSFQPHTNINLFSLLFGQNKFLWILMQIFYYGFRNHRSFRRRTFLWDYLLRVQCELKLMIAALNTGNEDVRKSDRNEIFSFINLIDSITDKADTYGKDLKFELFLLISLRDHKLIPFYFKLMLRPHLLQTHYEQESFLRNPPLLDFLSQILSSFNEIDLKLDRFVTKQL</sequence>
<dbReference type="Proteomes" id="UP000070412">
    <property type="component" value="Unassembled WGS sequence"/>
</dbReference>
<dbReference type="SMART" id="SM00801">
    <property type="entry name" value="dDENN"/>
    <property type="match status" value="1"/>
</dbReference>
<reference evidence="9" key="1">
    <citation type="journal article" date="2020" name="PLoS Negl. Trop. Dis.">
        <title>High-quality nuclear genome for Sarcoptes scabiei-A critical resource for a neglected parasite.</title>
        <authorList>
            <person name="Korhonen P.K."/>
            <person name="Gasser R.B."/>
            <person name="Ma G."/>
            <person name="Wang T."/>
            <person name="Stroehlein A.J."/>
            <person name="Young N.D."/>
            <person name="Ang C.S."/>
            <person name="Fernando D.D."/>
            <person name="Lu H.C."/>
            <person name="Taylor S."/>
            <person name="Reynolds S.L."/>
            <person name="Mofiz E."/>
            <person name="Najaraj S.H."/>
            <person name="Gowda H."/>
            <person name="Madugundu A."/>
            <person name="Renuse S."/>
            <person name="Holt D."/>
            <person name="Pandey A."/>
            <person name="Papenfuss A.T."/>
            <person name="Fischer K."/>
        </authorList>
    </citation>
    <scope>NUCLEOTIDE SEQUENCE [LARGE SCALE GENOMIC DNA]</scope>
</reference>
<dbReference type="InterPro" id="IPR001194">
    <property type="entry name" value="cDENN_dom"/>
</dbReference>
<evidence type="ECO:0000256" key="2">
    <source>
        <dbReference type="ARBA" id="ARBA00022737"/>
    </source>
</evidence>
<dbReference type="InterPro" id="IPR047278">
    <property type="entry name" value="DEN5A/B"/>
</dbReference>